<evidence type="ECO:0000256" key="4">
    <source>
        <dbReference type="ARBA" id="ARBA00022842"/>
    </source>
</evidence>
<evidence type="ECO:0000256" key="3">
    <source>
        <dbReference type="ARBA" id="ARBA00022723"/>
    </source>
</evidence>
<accession>A0A8H5BWK3</accession>
<dbReference type="SFLD" id="SFLDS00005">
    <property type="entry name" value="Isoprenoid_Synthase_Type_I"/>
    <property type="match status" value="1"/>
</dbReference>
<dbReference type="SUPFAM" id="SSF48576">
    <property type="entry name" value="Terpenoid synthases"/>
    <property type="match status" value="1"/>
</dbReference>
<sequence>MNFYFVYDEYTDIVDVSTASTISQSVIDVMHHPGAELSDPTDILAGMIKDFCLRTRTLAPLSSSGFMRFRDTMKAYFEAVAEEAQIRASNNILPFDEYMPFRRDISAGLPTLIFTELGLDLPDYVTSHPVISALMDDAVDLIVFVNDLHSYQREIASGHASSNILPVIMKENNLDLQAALDWLGVHCNQTISRFLANVQKVPSWGAEIDEKVKTYIEGMGQWVRGNDDWSHQSKRYYGDEGPMIKATRIITLDMNRVARSYLKQLDRSRGGFATM</sequence>
<proteinExistence type="inferred from homology"/>
<comment type="caution">
    <text evidence="7">The sequence shown here is derived from an EMBL/GenBank/DDBJ whole genome shotgun (WGS) entry which is preliminary data.</text>
</comment>
<dbReference type="GO" id="GO:0046872">
    <property type="term" value="F:metal ion binding"/>
    <property type="evidence" value="ECO:0007669"/>
    <property type="project" value="UniProtKB-KW"/>
</dbReference>
<dbReference type="PANTHER" id="PTHR35201:SF4">
    <property type="entry name" value="BETA-PINACENE SYNTHASE-RELATED"/>
    <property type="match status" value="1"/>
</dbReference>
<evidence type="ECO:0000256" key="5">
    <source>
        <dbReference type="ARBA" id="ARBA00023239"/>
    </source>
</evidence>
<evidence type="ECO:0000256" key="1">
    <source>
        <dbReference type="ARBA" id="ARBA00001946"/>
    </source>
</evidence>
<dbReference type="GO" id="GO:0010333">
    <property type="term" value="F:terpene synthase activity"/>
    <property type="evidence" value="ECO:0007669"/>
    <property type="project" value="InterPro"/>
</dbReference>
<keyword evidence="3 6" id="KW-0479">Metal-binding</keyword>
<comment type="similarity">
    <text evidence="2 6">Belongs to the terpene synthase family.</text>
</comment>
<protein>
    <recommendedName>
        <fullName evidence="6">Terpene synthase</fullName>
        <ecNumber evidence="6">4.2.3.-</ecNumber>
    </recommendedName>
</protein>
<keyword evidence="5 6" id="KW-0456">Lyase</keyword>
<dbReference type="Proteomes" id="UP000567179">
    <property type="component" value="Unassembled WGS sequence"/>
</dbReference>
<evidence type="ECO:0000256" key="6">
    <source>
        <dbReference type="RuleBase" id="RU366034"/>
    </source>
</evidence>
<dbReference type="InterPro" id="IPR008949">
    <property type="entry name" value="Isoprenoid_synthase_dom_sf"/>
</dbReference>
<dbReference type="Pfam" id="PF19086">
    <property type="entry name" value="Terpene_syn_C_2"/>
    <property type="match status" value="1"/>
</dbReference>
<evidence type="ECO:0000313" key="7">
    <source>
        <dbReference type="EMBL" id="KAF5329692.1"/>
    </source>
</evidence>
<dbReference type="SFLD" id="SFLDG01020">
    <property type="entry name" value="Terpene_Cyclase_Like_2"/>
    <property type="match status" value="1"/>
</dbReference>
<name>A0A8H5BWK3_9AGAR</name>
<reference evidence="7 8" key="1">
    <citation type="journal article" date="2020" name="ISME J.">
        <title>Uncovering the hidden diversity of litter-decomposition mechanisms in mushroom-forming fungi.</title>
        <authorList>
            <person name="Floudas D."/>
            <person name="Bentzer J."/>
            <person name="Ahren D."/>
            <person name="Johansson T."/>
            <person name="Persson P."/>
            <person name="Tunlid A."/>
        </authorList>
    </citation>
    <scope>NUCLEOTIDE SEQUENCE [LARGE SCALE GENOMIC DNA]</scope>
    <source>
        <strain evidence="7 8">CBS 101986</strain>
    </source>
</reference>
<comment type="cofactor">
    <cofactor evidence="1 6">
        <name>Mg(2+)</name>
        <dbReference type="ChEBI" id="CHEBI:18420"/>
    </cofactor>
</comment>
<dbReference type="EMBL" id="JAACJJ010000002">
    <property type="protein sequence ID" value="KAF5329692.1"/>
    <property type="molecule type" value="Genomic_DNA"/>
</dbReference>
<evidence type="ECO:0000313" key="8">
    <source>
        <dbReference type="Proteomes" id="UP000567179"/>
    </source>
</evidence>
<dbReference type="InterPro" id="IPR034686">
    <property type="entry name" value="Terpene_cyclase-like_2"/>
</dbReference>
<organism evidence="7 8">
    <name type="scientific">Psilocybe cf. subviscida</name>
    <dbReference type="NCBI Taxonomy" id="2480587"/>
    <lineage>
        <taxon>Eukaryota</taxon>
        <taxon>Fungi</taxon>
        <taxon>Dikarya</taxon>
        <taxon>Basidiomycota</taxon>
        <taxon>Agaricomycotina</taxon>
        <taxon>Agaricomycetes</taxon>
        <taxon>Agaricomycetidae</taxon>
        <taxon>Agaricales</taxon>
        <taxon>Agaricineae</taxon>
        <taxon>Strophariaceae</taxon>
        <taxon>Psilocybe</taxon>
    </lineage>
</organism>
<evidence type="ECO:0000256" key="2">
    <source>
        <dbReference type="ARBA" id="ARBA00006333"/>
    </source>
</evidence>
<dbReference type="PANTHER" id="PTHR35201">
    <property type="entry name" value="TERPENE SYNTHASE"/>
    <property type="match status" value="1"/>
</dbReference>
<dbReference type="EC" id="4.2.3.-" evidence="6"/>
<dbReference type="AlphaFoldDB" id="A0A8H5BWK3"/>
<dbReference type="OrthoDB" id="6486656at2759"/>
<dbReference type="Gene3D" id="1.10.600.10">
    <property type="entry name" value="Farnesyl Diphosphate Synthase"/>
    <property type="match status" value="1"/>
</dbReference>
<keyword evidence="8" id="KW-1185">Reference proteome</keyword>
<gene>
    <name evidence="7" type="ORF">D9619_008948</name>
</gene>
<dbReference type="GO" id="GO:0008299">
    <property type="term" value="P:isoprenoid biosynthetic process"/>
    <property type="evidence" value="ECO:0007669"/>
    <property type="project" value="UniProtKB-ARBA"/>
</dbReference>
<keyword evidence="4 6" id="KW-0460">Magnesium</keyword>